<dbReference type="PROSITE" id="PS00765">
    <property type="entry name" value="P_GLUCOSE_ISOMERASE_1"/>
    <property type="match status" value="1"/>
</dbReference>
<dbReference type="InterPro" id="IPR023096">
    <property type="entry name" value="G6P_Isomerase_C"/>
</dbReference>
<accession>A0A918P531</accession>
<keyword evidence="4 7" id="KW-0324">Glycolysis</keyword>
<evidence type="ECO:0000313" key="10">
    <source>
        <dbReference type="Proteomes" id="UP000645257"/>
    </source>
</evidence>
<dbReference type="NCBIfam" id="NF001211">
    <property type="entry name" value="PRK00179.1"/>
    <property type="match status" value="1"/>
</dbReference>
<evidence type="ECO:0000256" key="8">
    <source>
        <dbReference type="RuleBase" id="RU000612"/>
    </source>
</evidence>
<reference evidence="9" key="2">
    <citation type="submission" date="2020-09" db="EMBL/GenBank/DDBJ databases">
        <authorList>
            <person name="Sun Q."/>
            <person name="Kim S."/>
        </authorList>
    </citation>
    <scope>NUCLEOTIDE SEQUENCE</scope>
    <source>
        <strain evidence="9">KCTC 32182</strain>
    </source>
</reference>
<keyword evidence="10" id="KW-1185">Reference proteome</keyword>
<proteinExistence type="inferred from homology"/>
<organism evidence="9 10">
    <name type="scientific">Paludibacterium paludis</name>
    <dbReference type="NCBI Taxonomy" id="1225769"/>
    <lineage>
        <taxon>Bacteria</taxon>
        <taxon>Pseudomonadati</taxon>
        <taxon>Pseudomonadota</taxon>
        <taxon>Betaproteobacteria</taxon>
        <taxon>Neisseriales</taxon>
        <taxon>Chromobacteriaceae</taxon>
        <taxon>Paludibacterium</taxon>
    </lineage>
</organism>
<comment type="pathway">
    <text evidence="7">Carbohydrate biosynthesis; gluconeogenesis.</text>
</comment>
<comment type="similarity">
    <text evidence="2 7 8">Belongs to the GPI family.</text>
</comment>
<dbReference type="GO" id="GO:0004347">
    <property type="term" value="F:glucose-6-phosphate isomerase activity"/>
    <property type="evidence" value="ECO:0007669"/>
    <property type="project" value="UniProtKB-UniRule"/>
</dbReference>
<comment type="caution">
    <text evidence="9">The sequence shown here is derived from an EMBL/GenBank/DDBJ whole genome shotgun (WGS) entry which is preliminary data.</text>
</comment>
<dbReference type="GO" id="GO:0048029">
    <property type="term" value="F:monosaccharide binding"/>
    <property type="evidence" value="ECO:0007669"/>
    <property type="project" value="TreeGrafter"/>
</dbReference>
<dbReference type="Gene3D" id="1.10.1390.10">
    <property type="match status" value="1"/>
</dbReference>
<dbReference type="PROSITE" id="PS00174">
    <property type="entry name" value="P_GLUCOSE_ISOMERASE_2"/>
    <property type="match status" value="1"/>
</dbReference>
<comment type="subcellular location">
    <subcellularLocation>
        <location evidence="7">Cytoplasm</location>
    </subcellularLocation>
</comment>
<dbReference type="GO" id="GO:0051156">
    <property type="term" value="P:glucose 6-phosphate metabolic process"/>
    <property type="evidence" value="ECO:0007669"/>
    <property type="project" value="TreeGrafter"/>
</dbReference>
<reference evidence="9" key="1">
    <citation type="journal article" date="2014" name="Int. J. Syst. Evol. Microbiol.">
        <title>Complete genome sequence of Corynebacterium casei LMG S-19264T (=DSM 44701T), isolated from a smear-ripened cheese.</title>
        <authorList>
            <consortium name="US DOE Joint Genome Institute (JGI-PGF)"/>
            <person name="Walter F."/>
            <person name="Albersmeier A."/>
            <person name="Kalinowski J."/>
            <person name="Ruckert C."/>
        </authorList>
    </citation>
    <scope>NUCLEOTIDE SEQUENCE</scope>
    <source>
        <strain evidence="9">KCTC 32182</strain>
    </source>
</reference>
<dbReference type="GO" id="GO:0097367">
    <property type="term" value="F:carbohydrate derivative binding"/>
    <property type="evidence" value="ECO:0007669"/>
    <property type="project" value="InterPro"/>
</dbReference>
<dbReference type="PROSITE" id="PS51463">
    <property type="entry name" value="P_GLUCOSE_ISOMERASE_3"/>
    <property type="match status" value="1"/>
</dbReference>
<comment type="function">
    <text evidence="7">Catalyzes the reversible isomerization of glucose-6-phosphate to fructose-6-phosphate.</text>
</comment>
<comment type="pathway">
    <text evidence="1 7 8">Carbohydrate degradation; glycolysis; D-glyceraldehyde 3-phosphate and glycerone phosphate from D-glucose: step 2/4.</text>
</comment>
<dbReference type="HAMAP" id="MF_00473">
    <property type="entry name" value="G6P_isomerase"/>
    <property type="match status" value="1"/>
</dbReference>
<comment type="catalytic activity">
    <reaction evidence="6 7 8">
        <text>alpha-D-glucose 6-phosphate = beta-D-fructose 6-phosphate</text>
        <dbReference type="Rhea" id="RHEA:11816"/>
        <dbReference type="ChEBI" id="CHEBI:57634"/>
        <dbReference type="ChEBI" id="CHEBI:58225"/>
        <dbReference type="EC" id="5.3.1.9"/>
    </reaction>
</comment>
<dbReference type="RefSeq" id="WP_189534837.1">
    <property type="nucleotide sequence ID" value="NZ_BMYX01000015.1"/>
</dbReference>
<evidence type="ECO:0000256" key="4">
    <source>
        <dbReference type="ARBA" id="ARBA00023152"/>
    </source>
</evidence>
<dbReference type="InterPro" id="IPR018189">
    <property type="entry name" value="Phosphoglucose_isomerase_CS"/>
</dbReference>
<keyword evidence="7" id="KW-0963">Cytoplasm</keyword>
<feature type="active site" evidence="7">
    <location>
        <position position="524"/>
    </location>
</feature>
<dbReference type="Pfam" id="PF00342">
    <property type="entry name" value="PGI"/>
    <property type="match status" value="1"/>
</dbReference>
<dbReference type="InterPro" id="IPR046348">
    <property type="entry name" value="SIS_dom_sf"/>
</dbReference>
<evidence type="ECO:0000256" key="2">
    <source>
        <dbReference type="ARBA" id="ARBA00006604"/>
    </source>
</evidence>
<sequence length="561" mass="63113">MTARHFSDFRPVVTRQRDINTTPAWARLHQHQRATRHMHMKELFEQDPTRFERFSVRLDGMLFDYSKNRVTDRTMELLFDLAHVADLSGWMRKMRQGELINVSEGRAVLHTALRLPPGAKLEVNGRDLAGDVHAVLARLRDFTDAVRGGAWKGFTGKAITDVVNLGIGGSDLGPLVVAEALAPYRKRDLRVHFVSNVDGQQIARTLESLSPETTLFVIASKSFSTPETLLNAGAARRWFLSAGRESDIARHFVAVSTNEPAVRKFGIDPANMFEFWDWVGGRYSVWSAIGLPVMLAIGFDAFRGLLDGAHRMDEHFFCAPFEKNIPVIMALLGVWYNTFYRAHTHAIMPYDHGLRRLPAHIQQLDMESNGKRVGRHGERLDFDTGPVIWGEEGVNSQHAFFQLLHQGTRLVPSDFIVPMNSHYPLEDQHKVLVANCFAQTEALMRGKTEAEVMRELTDVSGDRLDVLLPQKLFPGNQPSNTLALDRVTPQTLGMLLAAYEHKVFVQGVIWGINSFDQWGVEYGKQLASRILPELSGASGFGHDCSTEGLIRHFLVHHDASH</sequence>
<dbReference type="CDD" id="cd05015">
    <property type="entry name" value="SIS_PGI_1"/>
    <property type="match status" value="1"/>
</dbReference>
<evidence type="ECO:0000256" key="5">
    <source>
        <dbReference type="ARBA" id="ARBA00023235"/>
    </source>
</evidence>
<evidence type="ECO:0000256" key="6">
    <source>
        <dbReference type="ARBA" id="ARBA00029321"/>
    </source>
</evidence>
<evidence type="ECO:0000256" key="7">
    <source>
        <dbReference type="HAMAP-Rule" id="MF_00473"/>
    </source>
</evidence>
<dbReference type="GO" id="GO:0006094">
    <property type="term" value="P:gluconeogenesis"/>
    <property type="evidence" value="ECO:0007669"/>
    <property type="project" value="UniProtKB-UniRule"/>
</dbReference>
<dbReference type="PRINTS" id="PR00662">
    <property type="entry name" value="G6PISOMERASE"/>
</dbReference>
<protein>
    <recommendedName>
        <fullName evidence="7">Glucose-6-phosphate isomerase</fullName>
        <shortName evidence="7">GPI</shortName>
        <ecNumber evidence="7">5.3.1.9</ecNumber>
    </recommendedName>
    <alternativeName>
        <fullName evidence="7">Phosphoglucose isomerase</fullName>
        <shortName evidence="7">PGI</shortName>
    </alternativeName>
    <alternativeName>
        <fullName evidence="7">Phosphohexose isomerase</fullName>
        <shortName evidence="7">PHI</shortName>
    </alternativeName>
</protein>
<dbReference type="InterPro" id="IPR035482">
    <property type="entry name" value="SIS_PGI_2"/>
</dbReference>
<feature type="active site" description="Proton donor" evidence="7">
    <location>
        <position position="367"/>
    </location>
</feature>
<gene>
    <name evidence="7 9" type="primary">pgi</name>
    <name evidence="9" type="ORF">GCM10011289_25130</name>
</gene>
<dbReference type="GO" id="GO:0005829">
    <property type="term" value="C:cytosol"/>
    <property type="evidence" value="ECO:0007669"/>
    <property type="project" value="TreeGrafter"/>
</dbReference>
<dbReference type="InterPro" id="IPR035476">
    <property type="entry name" value="SIS_PGI_1"/>
</dbReference>
<keyword evidence="3 7" id="KW-0312">Gluconeogenesis</keyword>
<dbReference type="AlphaFoldDB" id="A0A918P531"/>
<dbReference type="GO" id="GO:0006096">
    <property type="term" value="P:glycolytic process"/>
    <property type="evidence" value="ECO:0007669"/>
    <property type="project" value="UniProtKB-UniRule"/>
</dbReference>
<dbReference type="CDD" id="cd05016">
    <property type="entry name" value="SIS_PGI_2"/>
    <property type="match status" value="1"/>
</dbReference>
<dbReference type="Gene3D" id="3.40.50.10490">
    <property type="entry name" value="Glucose-6-phosphate isomerase like protein, domain 1"/>
    <property type="match status" value="2"/>
</dbReference>
<dbReference type="EMBL" id="BMYX01000015">
    <property type="protein sequence ID" value="GGY20525.1"/>
    <property type="molecule type" value="Genomic_DNA"/>
</dbReference>
<name>A0A918P531_9NEIS</name>
<dbReference type="EC" id="5.3.1.9" evidence="7"/>
<evidence type="ECO:0000313" key="9">
    <source>
        <dbReference type="EMBL" id="GGY20525.1"/>
    </source>
</evidence>
<dbReference type="Proteomes" id="UP000645257">
    <property type="component" value="Unassembled WGS sequence"/>
</dbReference>
<keyword evidence="5 7" id="KW-0413">Isomerase</keyword>
<dbReference type="FunFam" id="3.40.50.10490:FF:000004">
    <property type="entry name" value="Glucose-6-phosphate isomerase"/>
    <property type="match status" value="1"/>
</dbReference>
<evidence type="ECO:0000256" key="1">
    <source>
        <dbReference type="ARBA" id="ARBA00004926"/>
    </source>
</evidence>
<dbReference type="InterPro" id="IPR001672">
    <property type="entry name" value="G6P_Isomerase"/>
</dbReference>
<dbReference type="PANTHER" id="PTHR11469:SF1">
    <property type="entry name" value="GLUCOSE-6-PHOSPHATE ISOMERASE"/>
    <property type="match status" value="1"/>
</dbReference>
<evidence type="ECO:0000256" key="3">
    <source>
        <dbReference type="ARBA" id="ARBA00022432"/>
    </source>
</evidence>
<dbReference type="PANTHER" id="PTHR11469">
    <property type="entry name" value="GLUCOSE-6-PHOSPHATE ISOMERASE"/>
    <property type="match status" value="1"/>
</dbReference>
<dbReference type="SUPFAM" id="SSF53697">
    <property type="entry name" value="SIS domain"/>
    <property type="match status" value="1"/>
</dbReference>
<feature type="active site" evidence="7">
    <location>
        <position position="398"/>
    </location>
</feature>